<gene>
    <name evidence="8" type="ORF">OLC1_LOCUS629</name>
</gene>
<reference evidence="8" key="1">
    <citation type="submission" date="2023-03" db="EMBL/GenBank/DDBJ databases">
        <authorList>
            <person name="Julca I."/>
        </authorList>
    </citation>
    <scope>NUCLEOTIDE SEQUENCE</scope>
</reference>
<keyword evidence="5 7" id="KW-1133">Transmembrane helix</keyword>
<name>A0AAV1BYV6_OLDCO</name>
<feature type="transmembrane region" description="Helical" evidence="7">
    <location>
        <begin position="324"/>
        <end position="345"/>
    </location>
</feature>
<evidence type="ECO:0000256" key="2">
    <source>
        <dbReference type="ARBA" id="ARBA00006213"/>
    </source>
</evidence>
<comment type="subcellular location">
    <subcellularLocation>
        <location evidence="1 7">Membrane</location>
        <topology evidence="1 7">Multi-pass membrane protein</topology>
    </subcellularLocation>
</comment>
<dbReference type="EMBL" id="OX459118">
    <property type="protein sequence ID" value="CAI9087923.1"/>
    <property type="molecule type" value="Genomic_DNA"/>
</dbReference>
<dbReference type="PANTHER" id="PTHR31376:SF17">
    <property type="entry name" value="PURINE PERMEASE 21-RELATED"/>
    <property type="match status" value="1"/>
</dbReference>
<evidence type="ECO:0000256" key="5">
    <source>
        <dbReference type="ARBA" id="ARBA00022989"/>
    </source>
</evidence>
<dbReference type="AlphaFoldDB" id="A0AAV1BYV6"/>
<feature type="transmembrane region" description="Helical" evidence="7">
    <location>
        <begin position="158"/>
        <end position="179"/>
    </location>
</feature>
<feature type="transmembrane region" description="Helical" evidence="7">
    <location>
        <begin position="296"/>
        <end position="318"/>
    </location>
</feature>
<accession>A0AAV1BYV6</accession>
<evidence type="ECO:0000256" key="3">
    <source>
        <dbReference type="ARBA" id="ARBA00022448"/>
    </source>
</evidence>
<dbReference type="Pfam" id="PF16913">
    <property type="entry name" value="PUNUT"/>
    <property type="match status" value="1"/>
</dbReference>
<keyword evidence="9" id="KW-1185">Reference proteome</keyword>
<organism evidence="8 9">
    <name type="scientific">Oldenlandia corymbosa var. corymbosa</name>
    <dbReference type="NCBI Taxonomy" id="529605"/>
    <lineage>
        <taxon>Eukaryota</taxon>
        <taxon>Viridiplantae</taxon>
        <taxon>Streptophyta</taxon>
        <taxon>Embryophyta</taxon>
        <taxon>Tracheophyta</taxon>
        <taxon>Spermatophyta</taxon>
        <taxon>Magnoliopsida</taxon>
        <taxon>eudicotyledons</taxon>
        <taxon>Gunneridae</taxon>
        <taxon>Pentapetalae</taxon>
        <taxon>asterids</taxon>
        <taxon>lamiids</taxon>
        <taxon>Gentianales</taxon>
        <taxon>Rubiaceae</taxon>
        <taxon>Rubioideae</taxon>
        <taxon>Spermacoceae</taxon>
        <taxon>Hedyotis-Oldenlandia complex</taxon>
        <taxon>Oldenlandia</taxon>
    </lineage>
</organism>
<dbReference type="InterPro" id="IPR037185">
    <property type="entry name" value="EmrE-like"/>
</dbReference>
<proteinExistence type="inferred from homology"/>
<feature type="transmembrane region" description="Helical" evidence="7">
    <location>
        <begin position="53"/>
        <end position="77"/>
    </location>
</feature>
<dbReference type="GO" id="GO:0015211">
    <property type="term" value="F:purine nucleoside transmembrane transporter activity"/>
    <property type="evidence" value="ECO:0007669"/>
    <property type="project" value="UniProtKB-UniRule"/>
</dbReference>
<dbReference type="PANTHER" id="PTHR31376">
    <property type="entry name" value="OS09G0467300 PROTEIN-RELATED"/>
    <property type="match status" value="1"/>
</dbReference>
<feature type="transmembrane region" description="Helical" evidence="7">
    <location>
        <begin position="217"/>
        <end position="237"/>
    </location>
</feature>
<dbReference type="InterPro" id="IPR030182">
    <property type="entry name" value="PUP_plant"/>
</dbReference>
<dbReference type="Proteomes" id="UP001161247">
    <property type="component" value="Chromosome 1"/>
</dbReference>
<evidence type="ECO:0000313" key="9">
    <source>
        <dbReference type="Proteomes" id="UP001161247"/>
    </source>
</evidence>
<evidence type="ECO:0000256" key="1">
    <source>
        <dbReference type="ARBA" id="ARBA00004141"/>
    </source>
</evidence>
<feature type="transmembrane region" description="Helical" evidence="7">
    <location>
        <begin position="352"/>
        <end position="369"/>
    </location>
</feature>
<evidence type="ECO:0000256" key="4">
    <source>
        <dbReference type="ARBA" id="ARBA00022692"/>
    </source>
</evidence>
<keyword evidence="4 7" id="KW-0812">Transmembrane</keyword>
<evidence type="ECO:0000256" key="6">
    <source>
        <dbReference type="ARBA" id="ARBA00023136"/>
    </source>
</evidence>
<keyword evidence="3 7" id="KW-0813">Transport</keyword>
<dbReference type="GO" id="GO:0016020">
    <property type="term" value="C:membrane"/>
    <property type="evidence" value="ECO:0007669"/>
    <property type="project" value="UniProtKB-SubCell"/>
</dbReference>
<feature type="transmembrane region" description="Helical" evidence="7">
    <location>
        <begin position="127"/>
        <end position="146"/>
    </location>
</feature>
<feature type="transmembrane region" description="Helical" evidence="7">
    <location>
        <begin position="89"/>
        <end position="107"/>
    </location>
</feature>
<evidence type="ECO:0000256" key="7">
    <source>
        <dbReference type="RuleBase" id="RU368015"/>
    </source>
</evidence>
<feature type="transmembrane region" description="Helical" evidence="7">
    <location>
        <begin position="257"/>
        <end position="275"/>
    </location>
</feature>
<feature type="transmembrane region" description="Helical" evidence="7">
    <location>
        <begin position="185"/>
        <end position="205"/>
    </location>
</feature>
<dbReference type="SUPFAM" id="SSF103481">
    <property type="entry name" value="Multidrug resistance efflux transporter EmrE"/>
    <property type="match status" value="1"/>
</dbReference>
<protein>
    <recommendedName>
        <fullName evidence="7">Probable purine permease</fullName>
    </recommendedName>
</protein>
<dbReference type="GO" id="GO:0005345">
    <property type="term" value="F:purine nucleobase transmembrane transporter activity"/>
    <property type="evidence" value="ECO:0007669"/>
    <property type="project" value="UniProtKB-UniRule"/>
</dbReference>
<evidence type="ECO:0000313" key="8">
    <source>
        <dbReference type="EMBL" id="CAI9087923.1"/>
    </source>
</evidence>
<comment type="similarity">
    <text evidence="2 7">Belongs to the purine permeases (TC 2.A.7.14) family.</text>
</comment>
<keyword evidence="6 7" id="KW-0472">Membrane</keyword>
<sequence>MCFCASQNSFSDFTMEKAQEHALDIKGTEDKEFIRSGYHKEDLHLNVPSIKQYMWWLQVGIYIVFVLSGQAIGVLLGRLYFDKGGNSEWMATLVQNIGFPVLLPLLLSSPSKTNTSKSDNDKQPSVLVLASIYVFLGLLLAAECMLHSIGLKYLPVSTYSLICASQLAFVALFSFFLNSQKLTPFILNSLVLLTISSIILVMQTDAEETNKTSKKKFAVGVICTIAGSALCAFMLSITQLIFQKVVKQETFKVILDLSIYESLVATLVITVGLFVSGEWKSLKSEMEEFKLGKASYVMTLIWTAISWQIFEIGCNGLIFKVSSLFSNSIGVVGLPVPPVLAVIFFHDKITGAKVVSLFLAFWGFSSYVYQHYLDDLKSKNEVGASSSEVDEDNNEVK</sequence>